<evidence type="ECO:0000313" key="4">
    <source>
        <dbReference type="EMBL" id="SUI58764.1"/>
    </source>
</evidence>
<dbReference type="InterPro" id="IPR016181">
    <property type="entry name" value="Acyl_CoA_acyltransferase"/>
</dbReference>
<accession>A0A379ZDI2</accession>
<dbReference type="RefSeq" id="WP_115389458.1">
    <property type="nucleotide sequence ID" value="NZ_JADZHC010000091.1"/>
</dbReference>
<dbReference type="EC" id="2.3.1.-" evidence="4"/>
<proteinExistence type="predicted"/>
<protein>
    <submittedName>
        <fullName evidence="4">Uncharacterized N-acetyltransferase YvbK</fullName>
        <ecNumber evidence="4">2.3.1.-</ecNumber>
    </submittedName>
</protein>
<evidence type="ECO:0000313" key="5">
    <source>
        <dbReference type="Proteomes" id="UP000254069"/>
    </source>
</evidence>
<keyword evidence="5" id="KW-1185">Reference proteome</keyword>
<dbReference type="EMBL" id="UGYO01000001">
    <property type="protein sequence ID" value="SUI58764.1"/>
    <property type="molecule type" value="Genomic_DNA"/>
</dbReference>
<evidence type="ECO:0000256" key="2">
    <source>
        <dbReference type="ARBA" id="ARBA00023315"/>
    </source>
</evidence>
<dbReference type="SUPFAM" id="SSF55729">
    <property type="entry name" value="Acyl-CoA N-acyltransferases (Nat)"/>
    <property type="match status" value="1"/>
</dbReference>
<keyword evidence="1 4" id="KW-0808">Transferase</keyword>
<dbReference type="PROSITE" id="PS51186">
    <property type="entry name" value="GNAT"/>
    <property type="match status" value="1"/>
</dbReference>
<dbReference type="Proteomes" id="UP000254069">
    <property type="component" value="Unassembled WGS sequence"/>
</dbReference>
<dbReference type="InterPro" id="IPR000182">
    <property type="entry name" value="GNAT_dom"/>
</dbReference>
<organism evidence="4 5">
    <name type="scientific">Shewanella algae</name>
    <dbReference type="NCBI Taxonomy" id="38313"/>
    <lineage>
        <taxon>Bacteria</taxon>
        <taxon>Pseudomonadati</taxon>
        <taxon>Pseudomonadota</taxon>
        <taxon>Gammaproteobacteria</taxon>
        <taxon>Alteromonadales</taxon>
        <taxon>Shewanellaceae</taxon>
        <taxon>Shewanella</taxon>
    </lineage>
</organism>
<evidence type="ECO:0000259" key="3">
    <source>
        <dbReference type="PROSITE" id="PS51186"/>
    </source>
</evidence>
<dbReference type="Gene3D" id="3.40.630.30">
    <property type="match status" value="1"/>
</dbReference>
<dbReference type="CDD" id="cd04301">
    <property type="entry name" value="NAT_SF"/>
    <property type="match status" value="1"/>
</dbReference>
<sequence length="160" mass="17585">MKLELANTADITLTEPEWALLLLADPSREAVQAYLRDCLLLRALDTEDRLLGLALLQLTPASTHIQAEVKNLAVHPDHQGQGIGKWLLQQCQTLSREKGLDSLWIATGNSSLAQLGLYQKCGFRIKGIVPDFFAAYPEPIVENGILCLDLLLLACPLAEI</sequence>
<evidence type="ECO:0000256" key="1">
    <source>
        <dbReference type="ARBA" id="ARBA00022679"/>
    </source>
</evidence>
<dbReference type="PANTHER" id="PTHR43877">
    <property type="entry name" value="AMINOALKYLPHOSPHONATE N-ACETYLTRANSFERASE-RELATED-RELATED"/>
    <property type="match status" value="1"/>
</dbReference>
<keyword evidence="2 4" id="KW-0012">Acyltransferase</keyword>
<feature type="domain" description="N-acetyltransferase" evidence="3">
    <location>
        <begin position="1"/>
        <end position="142"/>
    </location>
</feature>
<dbReference type="InterPro" id="IPR050832">
    <property type="entry name" value="Bact_Acetyltransf"/>
</dbReference>
<gene>
    <name evidence="4" type="primary">yvbK</name>
    <name evidence="4" type="ORF">NCTC10738_01452</name>
</gene>
<dbReference type="GO" id="GO:0016747">
    <property type="term" value="F:acyltransferase activity, transferring groups other than amino-acyl groups"/>
    <property type="evidence" value="ECO:0007669"/>
    <property type="project" value="InterPro"/>
</dbReference>
<reference evidence="4 5" key="1">
    <citation type="submission" date="2018-06" db="EMBL/GenBank/DDBJ databases">
        <authorList>
            <consortium name="Pathogen Informatics"/>
            <person name="Doyle S."/>
        </authorList>
    </citation>
    <scope>NUCLEOTIDE SEQUENCE [LARGE SCALE GENOMIC DNA]</scope>
    <source>
        <strain evidence="4 5">NCTC10738</strain>
    </source>
</reference>
<dbReference type="Pfam" id="PF00583">
    <property type="entry name" value="Acetyltransf_1"/>
    <property type="match status" value="1"/>
</dbReference>
<dbReference type="AlphaFoldDB" id="A0A379ZDI2"/>
<name>A0A379ZDI2_9GAMM</name>